<feature type="compositionally biased region" description="Polar residues" evidence="1">
    <location>
        <begin position="1"/>
        <end position="12"/>
    </location>
</feature>
<evidence type="ECO:0000313" key="3">
    <source>
        <dbReference type="Proteomes" id="UP000472335"/>
    </source>
</evidence>
<comment type="caution">
    <text evidence="2">The sequence shown here is derived from an EMBL/GenBank/DDBJ whole genome shotgun (WGS) entry which is preliminary data.</text>
</comment>
<protein>
    <submittedName>
        <fullName evidence="2">Decaprenylphosphoryl-beta-D-ribose oxidase</fullName>
    </submittedName>
</protein>
<evidence type="ECO:0000256" key="1">
    <source>
        <dbReference type="SAM" id="MobiDB-lite"/>
    </source>
</evidence>
<keyword evidence="3" id="KW-1185">Reference proteome</keyword>
<feature type="region of interest" description="Disordered" evidence="1">
    <location>
        <begin position="1"/>
        <end position="23"/>
    </location>
</feature>
<dbReference type="Proteomes" id="UP000472335">
    <property type="component" value="Unassembled WGS sequence"/>
</dbReference>
<accession>A0A6G4VJC5</accession>
<dbReference type="EMBL" id="JAAKZY010000240">
    <property type="protein sequence ID" value="NGO14196.1"/>
    <property type="molecule type" value="Genomic_DNA"/>
</dbReference>
<name>A0A6G4VJC5_9ACTN</name>
<gene>
    <name evidence="2" type="ORF">G5C60_43035</name>
</gene>
<feature type="non-terminal residue" evidence="2">
    <location>
        <position position="59"/>
    </location>
</feature>
<organism evidence="2 3">
    <name type="scientific">Streptomyces scabichelini</name>
    <dbReference type="NCBI Taxonomy" id="2711217"/>
    <lineage>
        <taxon>Bacteria</taxon>
        <taxon>Bacillati</taxon>
        <taxon>Actinomycetota</taxon>
        <taxon>Actinomycetes</taxon>
        <taxon>Kitasatosporales</taxon>
        <taxon>Streptomycetaceae</taxon>
        <taxon>Streptomyces</taxon>
    </lineage>
</organism>
<dbReference type="AlphaFoldDB" id="A0A6G4VJC5"/>
<sequence>MPADSASSTVVSGSHPVPVTGWGRTAPTAARLIRPRTYEEAAAAVRACGARGGIARGLG</sequence>
<evidence type="ECO:0000313" key="2">
    <source>
        <dbReference type="EMBL" id="NGO14196.1"/>
    </source>
</evidence>
<proteinExistence type="predicted"/>
<reference evidence="2 3" key="1">
    <citation type="submission" date="2020-02" db="EMBL/GenBank/DDBJ databases">
        <title>Whole-genome analyses of novel actinobacteria.</title>
        <authorList>
            <person name="Sahin N."/>
            <person name="Gencbay T."/>
        </authorList>
    </citation>
    <scope>NUCLEOTIDE SEQUENCE [LARGE SCALE GENOMIC DNA]</scope>
    <source>
        <strain evidence="2 3">HC44</strain>
    </source>
</reference>